<evidence type="ECO:0000256" key="15">
    <source>
        <dbReference type="RuleBase" id="RU004286"/>
    </source>
</evidence>
<keyword evidence="6 12" id="KW-0067">ATP-binding</keyword>
<sequence length="506" mass="54779">MAMRTPEELSNLIRDLVENYTPEVKMVDFGIVFNVGDGIARIYGLEKAMSGELLEFEDGTLGIALNLEASNVGAVLLGDGLKISEGSRVRCTGKIAAIPVGEAYLGRVVDALARPVDGRGPIQTNETRAIESPAPGIIARRSVYEPLQTGLVSVDAMIPVGRGQRELIIGDRQTGKTAIAVDTILNQKGKGVYCVYVAIGQKASSVAQVLNTLKERGALDYTIIVMANANEPSTLQYLAPYTGATLAEYFMYTGRPTLAIYDDLSKQAQAYREMSLLLRRPPGREAYPGDVFYLHSRLLERAAKLSTALGEGSMTALPIVETQEGDVSAYIPTNVISITDGQIFLSADLFNSGIRPAINVGISVSRVGSAAQPKAMKQTAGKLKLELAQFAELEAFSQFASDLDQATQNQLARGSRLREILKQAQSAPLSLEDQVSSIYAGTNGFLDRLDVADVRPFLTGLRAYLGNSQPKYGEIIKSTQTFTPEAEGILKKAIEEYHEEFKAQKR</sequence>
<keyword evidence="9 12" id="KW-0472">Membrane</keyword>
<reference evidence="19" key="1">
    <citation type="journal article" date="2023" name="Plant Ecol Evol">
        <title>Johansenicoccus eremophilus, gen. et sp. nov., a novel evolutionary lineage in Chlorophyceae with unusual genomic features.</title>
        <authorList>
            <person name="Fucikova K."/>
            <person name="Taylor M."/>
            <person name="Lewis L.A."/>
            <person name="Niece B.K."/>
            <person name="Isaac A.S."/>
            <person name="Pietrasiak N."/>
        </authorList>
    </citation>
    <scope>NUCLEOTIDE SEQUENCE</scope>
    <source>
        <strain evidence="19">WJT24VFNP31</strain>
    </source>
</reference>
<dbReference type="CDD" id="cd18116">
    <property type="entry name" value="ATP-synt_F1_alpha_N"/>
    <property type="match status" value="1"/>
</dbReference>
<keyword evidence="5 12" id="KW-0375">Hydrogen ion transport</keyword>
<evidence type="ECO:0000256" key="2">
    <source>
        <dbReference type="ARBA" id="ARBA00008936"/>
    </source>
</evidence>
<evidence type="ECO:0000259" key="18">
    <source>
        <dbReference type="Pfam" id="PF02874"/>
    </source>
</evidence>
<feature type="domain" description="ATPase F1/V1/A1 complex alpha/beta subunit N-terminal" evidence="18">
    <location>
        <begin position="30"/>
        <end position="93"/>
    </location>
</feature>
<dbReference type="NCBIfam" id="TIGR00962">
    <property type="entry name" value="atpA"/>
    <property type="match status" value="1"/>
</dbReference>
<evidence type="ECO:0000256" key="10">
    <source>
        <dbReference type="ARBA" id="ARBA00023196"/>
    </source>
</evidence>
<evidence type="ECO:0000256" key="14">
    <source>
        <dbReference type="RuleBase" id="RU000341"/>
    </source>
</evidence>
<dbReference type="Gene3D" id="3.40.50.300">
    <property type="entry name" value="P-loop containing nucleotide triphosphate hydrolases"/>
    <property type="match status" value="1"/>
</dbReference>
<dbReference type="Pfam" id="PF00306">
    <property type="entry name" value="ATP-synt_ab_C"/>
    <property type="match status" value="1"/>
</dbReference>
<protein>
    <recommendedName>
        <fullName evidence="12 15">ATP synthase subunit alpha, chloroplastic</fullName>
        <ecNumber evidence="12 15">7.1.2.2</ecNumber>
    </recommendedName>
    <alternativeName>
        <fullName evidence="12">ATP synthase F1 sector subunit alpha</fullName>
    </alternativeName>
    <alternativeName>
        <fullName evidence="12">F-ATPase subunit alpha</fullName>
    </alternativeName>
</protein>
<evidence type="ECO:0000256" key="9">
    <source>
        <dbReference type="ARBA" id="ARBA00023136"/>
    </source>
</evidence>
<dbReference type="EC" id="7.1.2.2" evidence="12 15"/>
<feature type="domain" description="ATP synthase alpha subunit C-terminal" evidence="17">
    <location>
        <begin position="372"/>
        <end position="496"/>
    </location>
</feature>
<evidence type="ECO:0000259" key="17">
    <source>
        <dbReference type="Pfam" id="PF00306"/>
    </source>
</evidence>
<dbReference type="NCBIfam" id="NF009884">
    <property type="entry name" value="PRK13343.1"/>
    <property type="match status" value="1"/>
</dbReference>
<comment type="subcellular location">
    <subcellularLocation>
        <location evidence="1">Membrane</location>
        <topology evidence="1">Peripheral membrane protein</topology>
    </subcellularLocation>
    <subcellularLocation>
        <location evidence="12 14">Plastid</location>
        <location evidence="12 14">Chloroplast thylakoid membrane</location>
        <topology evidence="12 14">Peripheral membrane protein</topology>
    </subcellularLocation>
</comment>
<evidence type="ECO:0000256" key="12">
    <source>
        <dbReference type="HAMAP-Rule" id="MF_01346"/>
    </source>
</evidence>
<evidence type="ECO:0000259" key="16">
    <source>
        <dbReference type="Pfam" id="PF00006"/>
    </source>
</evidence>
<accession>A0AA49LLM7</accession>
<dbReference type="InterPro" id="IPR020003">
    <property type="entry name" value="ATPase_a/bsu_AS"/>
</dbReference>
<dbReference type="InterPro" id="IPR038376">
    <property type="entry name" value="ATP_synth_asu_C_sf"/>
</dbReference>
<comment type="subunit">
    <text evidence="12 15">F-type ATPases have 2 components, CF(1) - the catalytic core - and CF(0) - the membrane proton channel. CF(1) has five subunits: alpha(3), beta(3), gamma(1), delta(1), epsilon(1). CF(0) has four main subunits: a, b, b' and c.</text>
</comment>
<dbReference type="GO" id="GO:0045259">
    <property type="term" value="C:proton-transporting ATP synthase complex"/>
    <property type="evidence" value="ECO:0007669"/>
    <property type="project" value="UniProtKB-KW"/>
</dbReference>
<dbReference type="Pfam" id="PF02874">
    <property type="entry name" value="ATP-synt_ab_N"/>
    <property type="match status" value="1"/>
</dbReference>
<dbReference type="InterPro" id="IPR005294">
    <property type="entry name" value="ATP_synth_F1_asu"/>
</dbReference>
<dbReference type="SUPFAM" id="SSF50615">
    <property type="entry name" value="N-terminal domain of alpha and beta subunits of F1 ATP synthase"/>
    <property type="match status" value="1"/>
</dbReference>
<dbReference type="PROSITE" id="PS00152">
    <property type="entry name" value="ATPASE_ALPHA_BETA"/>
    <property type="match status" value="1"/>
</dbReference>
<dbReference type="InterPro" id="IPR000793">
    <property type="entry name" value="ATP_synth_asu_C"/>
</dbReference>
<evidence type="ECO:0000256" key="3">
    <source>
        <dbReference type="ARBA" id="ARBA00022448"/>
    </source>
</evidence>
<dbReference type="InterPro" id="IPR000194">
    <property type="entry name" value="ATPase_F1/V1/A1_a/bsu_nucl-bd"/>
</dbReference>
<feature type="binding site" evidence="12">
    <location>
        <begin position="170"/>
        <end position="177"/>
    </location>
    <ligand>
        <name>ATP</name>
        <dbReference type="ChEBI" id="CHEBI:30616"/>
    </ligand>
</feature>
<comment type="function">
    <text evidence="12 15">Produces ATP from ADP in the presence of a proton gradient across the membrane. The alpha chain is a regulatory subunit.</text>
</comment>
<dbReference type="Gene3D" id="1.20.150.20">
    <property type="entry name" value="ATP synthase alpha/beta chain, C-terminal domain"/>
    <property type="match status" value="1"/>
</dbReference>
<dbReference type="Gene3D" id="2.40.30.20">
    <property type="match status" value="1"/>
</dbReference>
<dbReference type="PANTHER" id="PTHR48082:SF2">
    <property type="entry name" value="ATP SYNTHASE SUBUNIT ALPHA, MITOCHONDRIAL"/>
    <property type="match status" value="1"/>
</dbReference>
<keyword evidence="4 12" id="KW-0547">Nucleotide-binding</keyword>
<feature type="site" description="Required for activity" evidence="12">
    <location>
        <position position="363"/>
    </location>
</feature>
<dbReference type="EMBL" id="OQ849777">
    <property type="protein sequence ID" value="WLG71255.1"/>
    <property type="molecule type" value="Genomic_DNA"/>
</dbReference>
<keyword evidence="7 12" id="KW-1278">Translocase</keyword>
<comment type="catalytic activity">
    <reaction evidence="12 15">
        <text>ATP + H2O + 4 H(+)(in) = ADP + phosphate + 5 H(+)(out)</text>
        <dbReference type="Rhea" id="RHEA:57720"/>
        <dbReference type="ChEBI" id="CHEBI:15377"/>
        <dbReference type="ChEBI" id="CHEBI:15378"/>
        <dbReference type="ChEBI" id="CHEBI:30616"/>
        <dbReference type="ChEBI" id="CHEBI:43474"/>
        <dbReference type="ChEBI" id="CHEBI:456216"/>
        <dbReference type="EC" id="7.1.2.2"/>
    </reaction>
</comment>
<evidence type="ECO:0000256" key="8">
    <source>
        <dbReference type="ARBA" id="ARBA00023065"/>
    </source>
</evidence>
<evidence type="ECO:0000256" key="6">
    <source>
        <dbReference type="ARBA" id="ARBA00022840"/>
    </source>
</evidence>
<dbReference type="PANTHER" id="PTHR48082">
    <property type="entry name" value="ATP SYNTHASE SUBUNIT ALPHA, MITOCHONDRIAL"/>
    <property type="match status" value="1"/>
</dbReference>
<dbReference type="SUPFAM" id="SSF47917">
    <property type="entry name" value="C-terminal domain of alpha and beta subunits of F1 ATP synthase"/>
    <property type="match status" value="1"/>
</dbReference>
<dbReference type="InterPro" id="IPR027417">
    <property type="entry name" value="P-loop_NTPase"/>
</dbReference>
<keyword evidence="3 12" id="KW-0813">Transport</keyword>
<dbReference type="GO" id="GO:0009535">
    <property type="term" value="C:chloroplast thylakoid membrane"/>
    <property type="evidence" value="ECO:0007669"/>
    <property type="project" value="UniProtKB-SubCell"/>
</dbReference>
<evidence type="ECO:0000256" key="1">
    <source>
        <dbReference type="ARBA" id="ARBA00004170"/>
    </source>
</evidence>
<dbReference type="AlphaFoldDB" id="A0AA49LLM7"/>
<dbReference type="HAMAP" id="MF_01346">
    <property type="entry name" value="ATP_synth_alpha_bact"/>
    <property type="match status" value="1"/>
</dbReference>
<dbReference type="InterPro" id="IPR036121">
    <property type="entry name" value="ATPase_F1/V1/A1_a/bsu_N_sf"/>
</dbReference>
<evidence type="ECO:0000256" key="4">
    <source>
        <dbReference type="ARBA" id="ARBA00022741"/>
    </source>
</evidence>
<comment type="similarity">
    <text evidence="2 12 13">Belongs to the ATPase alpha/beta chains family.</text>
</comment>
<dbReference type="CDD" id="cd01132">
    <property type="entry name" value="F1-ATPase_alpha_CD"/>
    <property type="match status" value="1"/>
</dbReference>
<evidence type="ECO:0000256" key="5">
    <source>
        <dbReference type="ARBA" id="ARBA00022781"/>
    </source>
</evidence>
<evidence type="ECO:0000256" key="13">
    <source>
        <dbReference type="RuleBase" id="RU000339"/>
    </source>
</evidence>
<keyword evidence="8 12" id="KW-0406">Ion transport</keyword>
<dbReference type="InterPro" id="IPR033732">
    <property type="entry name" value="ATP_synth_F1_a_nt-bd_dom"/>
</dbReference>
<keyword evidence="11 12" id="KW-0066">ATP synthesis</keyword>
<keyword evidence="10 12" id="KW-0139">CF(1)</keyword>
<keyword evidence="12 14" id="KW-0793">Thylakoid</keyword>
<keyword evidence="14 19" id="KW-0150">Chloroplast</keyword>
<dbReference type="FunFam" id="2.40.30.20:FF:000001">
    <property type="entry name" value="ATP synthase subunit alpha"/>
    <property type="match status" value="1"/>
</dbReference>
<proteinExistence type="inferred from homology"/>
<dbReference type="GO" id="GO:0046933">
    <property type="term" value="F:proton-transporting ATP synthase activity, rotational mechanism"/>
    <property type="evidence" value="ECO:0007669"/>
    <property type="project" value="UniProtKB-UniRule"/>
</dbReference>
<geneLocation type="chloroplast" evidence="19"/>
<dbReference type="GO" id="GO:0043531">
    <property type="term" value="F:ADP binding"/>
    <property type="evidence" value="ECO:0007669"/>
    <property type="project" value="TreeGrafter"/>
</dbReference>
<name>A0AA49LLM7_9CHLO</name>
<evidence type="ECO:0000313" key="19">
    <source>
        <dbReference type="EMBL" id="WLG71255.1"/>
    </source>
</evidence>
<dbReference type="FunFam" id="1.20.150.20:FF:000001">
    <property type="entry name" value="ATP synthase subunit alpha"/>
    <property type="match status" value="1"/>
</dbReference>
<dbReference type="InterPro" id="IPR023366">
    <property type="entry name" value="ATP_synth_asu-like_sf"/>
</dbReference>
<organism evidence="19">
    <name type="scientific">Johansenicoccus eremophilus</name>
    <dbReference type="NCBI Taxonomy" id="3068301"/>
    <lineage>
        <taxon>Eukaryota</taxon>
        <taxon>Viridiplantae</taxon>
        <taxon>Chlorophyta</taxon>
        <taxon>core chlorophytes</taxon>
        <taxon>Chlorophyceae</taxon>
        <taxon>CS clade</taxon>
        <taxon>Sphaeropleales</taxon>
        <taxon>Sphaeropleales incertae sedis</taxon>
        <taxon>Johansenicoccus</taxon>
    </lineage>
</organism>
<evidence type="ECO:0000256" key="7">
    <source>
        <dbReference type="ARBA" id="ARBA00022967"/>
    </source>
</evidence>
<dbReference type="Pfam" id="PF00006">
    <property type="entry name" value="ATP-synt_ab"/>
    <property type="match status" value="1"/>
</dbReference>
<dbReference type="SUPFAM" id="SSF52540">
    <property type="entry name" value="P-loop containing nucleoside triphosphate hydrolases"/>
    <property type="match status" value="1"/>
</dbReference>
<gene>
    <name evidence="12 15 19" type="primary">atpA</name>
</gene>
<dbReference type="CDD" id="cd18113">
    <property type="entry name" value="ATP-synt_F1_alpha_C"/>
    <property type="match status" value="1"/>
</dbReference>
<dbReference type="FunFam" id="3.40.50.300:FF:000002">
    <property type="entry name" value="ATP synthase subunit alpha"/>
    <property type="match status" value="1"/>
</dbReference>
<keyword evidence="15 19" id="KW-0934">Plastid</keyword>
<feature type="domain" description="ATPase F1/V1/A1 complex alpha/beta subunit nucleotide-binding" evidence="16">
    <location>
        <begin position="150"/>
        <end position="365"/>
    </location>
</feature>
<dbReference type="GO" id="GO:0005524">
    <property type="term" value="F:ATP binding"/>
    <property type="evidence" value="ECO:0007669"/>
    <property type="project" value="UniProtKB-UniRule"/>
</dbReference>
<evidence type="ECO:0000256" key="11">
    <source>
        <dbReference type="ARBA" id="ARBA00023310"/>
    </source>
</evidence>
<dbReference type="InterPro" id="IPR004100">
    <property type="entry name" value="ATPase_F1/V1/A1_a/bsu_N"/>
</dbReference>